<proteinExistence type="predicted"/>
<evidence type="ECO:0000313" key="3">
    <source>
        <dbReference type="Proteomes" id="UP000466535"/>
    </source>
</evidence>
<accession>A0A6B0TBN1</accession>
<evidence type="ECO:0000259" key="1">
    <source>
        <dbReference type="Pfam" id="PF26255"/>
    </source>
</evidence>
<gene>
    <name evidence="2" type="ORF">GRX03_11940</name>
</gene>
<dbReference type="EMBL" id="WUUT01000004">
    <property type="protein sequence ID" value="MXR52310.1"/>
    <property type="molecule type" value="Genomic_DNA"/>
</dbReference>
<dbReference type="Pfam" id="PF26255">
    <property type="entry name" value="Viral_env_HRPV"/>
    <property type="match status" value="1"/>
</dbReference>
<sequence>MSDSARSQLFALLLVGLIMLTTVGLPLAVPHPTTDGTSELSPVQEAKAQSGGQIVCSMNVYLTQNRPCDIQFNTGVEKNLDHLQAYQKAVSKVAARKTVLDIIGNYAKDTKDVAFLIAEREIYKAIVNGSSKAVALSKAKTSVTEYYETKQFNYLDFWNQYVVAQDNIHSTAPEAIYAPKTMANPKDASTVQGVNYKGLRTRTVEFQQLNKSLTVQQVKLRVNWKDKDGVSDSEPFWFDPISEIQHSLTGAQKTEIAIDGPFQTVARPPSPDNGPQQVYIYGPIWDEYEKLESTKQEVLNDINSYVENTYAKFESGKLDPEQVLSQVNQINNFIAEVNPKGGSFDEVSAFLEASGMATPDNASYMDIRYRPYSDTSGTDFGANRTLNGLLASTNEPPTGDWEVNRTYETNNLEGSQTVALIEGGYQQLDGRFEIQNVYNENGEDVGSVNITTETRDYSVSNTTELQNRTQRLQEQIDKLQKLQRTTVVTSGKSAGTGFVQGIANALGNLVGNPFDGVVPGVPGKSLTQILVLGVAAILGVRVLTG</sequence>
<dbReference type="OrthoDB" id="293768at2157"/>
<dbReference type="Proteomes" id="UP000466535">
    <property type="component" value="Unassembled WGS sequence"/>
</dbReference>
<name>A0A6B0TBN1_9EURY</name>
<evidence type="ECO:0000313" key="2">
    <source>
        <dbReference type="EMBL" id="MXR52310.1"/>
    </source>
</evidence>
<protein>
    <recommendedName>
        <fullName evidence="1">Envelope protein N-terminal domain-containing protein</fullName>
    </recommendedName>
</protein>
<keyword evidence="3" id="KW-1185">Reference proteome</keyword>
<comment type="caution">
    <text evidence="2">The sequence shown here is derived from an EMBL/GenBank/DDBJ whole genome shotgun (WGS) entry which is preliminary data.</text>
</comment>
<dbReference type="RefSeq" id="WP_159764431.1">
    <property type="nucleotide sequence ID" value="NZ_WUUT01000004.1"/>
</dbReference>
<feature type="domain" description="Envelope protein N-terminal" evidence="1">
    <location>
        <begin position="61"/>
        <end position="334"/>
    </location>
</feature>
<organism evidence="2 3">
    <name type="scientific">Halovenus carboxidivorans</name>
    <dbReference type="NCBI Taxonomy" id="2692199"/>
    <lineage>
        <taxon>Archaea</taxon>
        <taxon>Methanobacteriati</taxon>
        <taxon>Methanobacteriota</taxon>
        <taxon>Stenosarchaea group</taxon>
        <taxon>Halobacteria</taxon>
        <taxon>Halobacteriales</taxon>
        <taxon>Haloarculaceae</taxon>
        <taxon>Halovenus</taxon>
    </lineage>
</organism>
<dbReference type="InterPro" id="IPR058677">
    <property type="entry name" value="ORF4_N"/>
</dbReference>
<reference evidence="2 3" key="1">
    <citation type="submission" date="2019-12" db="EMBL/GenBank/DDBJ databases">
        <title>Isolation and characterization of three novel carbon monoxide-oxidizing members of Halobacteria from salione crusts and soils.</title>
        <authorList>
            <person name="Myers M.R."/>
            <person name="King G.M."/>
        </authorList>
    </citation>
    <scope>NUCLEOTIDE SEQUENCE [LARGE SCALE GENOMIC DNA]</scope>
    <source>
        <strain evidence="2 3">WSH3</strain>
    </source>
</reference>
<dbReference type="AlphaFoldDB" id="A0A6B0TBN1"/>